<feature type="domain" description="NADP-dependent oxidoreductase" evidence="1">
    <location>
        <begin position="16"/>
        <end position="309"/>
    </location>
</feature>
<evidence type="ECO:0000259" key="1">
    <source>
        <dbReference type="Pfam" id="PF00248"/>
    </source>
</evidence>
<dbReference type="PANTHER" id="PTHR43364">
    <property type="entry name" value="NADH-SPECIFIC METHYLGLYOXAL REDUCTASE-RELATED"/>
    <property type="match status" value="1"/>
</dbReference>
<reference evidence="2 3" key="1">
    <citation type="submission" date="2024-06" db="EMBL/GenBank/DDBJ databases">
        <title>Novosphingobium rhizovicinus M1R2S20.</title>
        <authorList>
            <person name="Sun J.-Q."/>
        </authorList>
    </citation>
    <scope>NUCLEOTIDE SEQUENCE [LARGE SCALE GENOMIC DNA]</scope>
    <source>
        <strain evidence="2 3">M1R2S20</strain>
    </source>
</reference>
<dbReference type="RefSeq" id="WP_367773903.1">
    <property type="nucleotide sequence ID" value="NZ_JBFNXR010000048.1"/>
</dbReference>
<dbReference type="Pfam" id="PF00248">
    <property type="entry name" value="Aldo_ket_red"/>
    <property type="match status" value="1"/>
</dbReference>
<accession>A0ABV3RCK5</accession>
<dbReference type="PRINTS" id="PR00069">
    <property type="entry name" value="ALDKETRDTASE"/>
</dbReference>
<dbReference type="InterPro" id="IPR050523">
    <property type="entry name" value="AKR_Detox_Biosynth"/>
</dbReference>
<name>A0ABV3RCK5_9SPHN</name>
<evidence type="ECO:0000313" key="3">
    <source>
        <dbReference type="Proteomes" id="UP001556118"/>
    </source>
</evidence>
<dbReference type="InterPro" id="IPR018170">
    <property type="entry name" value="Aldo/ket_reductase_CS"/>
</dbReference>
<evidence type="ECO:0000313" key="2">
    <source>
        <dbReference type="EMBL" id="MEW9855841.1"/>
    </source>
</evidence>
<dbReference type="SUPFAM" id="SSF51430">
    <property type="entry name" value="NAD(P)-linked oxidoreductase"/>
    <property type="match status" value="1"/>
</dbReference>
<organism evidence="2 3">
    <name type="scientific">Novosphingobium rhizovicinum</name>
    <dbReference type="NCBI Taxonomy" id="3228928"/>
    <lineage>
        <taxon>Bacteria</taxon>
        <taxon>Pseudomonadati</taxon>
        <taxon>Pseudomonadota</taxon>
        <taxon>Alphaproteobacteria</taxon>
        <taxon>Sphingomonadales</taxon>
        <taxon>Sphingomonadaceae</taxon>
        <taxon>Novosphingobium</taxon>
    </lineage>
</organism>
<dbReference type="EMBL" id="JBFNXR010000048">
    <property type="protein sequence ID" value="MEW9855841.1"/>
    <property type="molecule type" value="Genomic_DNA"/>
</dbReference>
<comment type="caution">
    <text evidence="2">The sequence shown here is derived from an EMBL/GenBank/DDBJ whole genome shotgun (WGS) entry which is preliminary data.</text>
</comment>
<protein>
    <submittedName>
        <fullName evidence="2">Aldo/keto reductase</fullName>
    </submittedName>
</protein>
<keyword evidence="3" id="KW-1185">Reference proteome</keyword>
<proteinExistence type="predicted"/>
<sequence>MDSNDPVDHPCLSGIRLVLGGNVFGWTIDRDRSFAVLDAFYEAGGRMIDTAEGYSAWVPGHEGGESEAVIGAWLESRGVRSEMRIGTKTGMGGPPGALKPEAVASALRGSLERLRTDYVDLYYIHRDDQVTPLDEVVSAFNAPLQAGKIRELGVSNYAPARLTDLNATADRMQLRPFTAAQPLCNLVARQSYEGALQDLCVSQGVAVMPYYGLAAGFLTGKYNSAADWKGSPRASSLDEASANGGWSILERLRALSQDVGASPSQIALAWLNAQPGIAAPLASATSVTQVEELARAATLELDAEQLRRLG</sequence>
<gene>
    <name evidence="2" type="ORF">ABUH87_11895</name>
</gene>
<dbReference type="Gene3D" id="3.20.20.100">
    <property type="entry name" value="NADP-dependent oxidoreductase domain"/>
    <property type="match status" value="1"/>
</dbReference>
<dbReference type="InterPro" id="IPR023210">
    <property type="entry name" value="NADP_OxRdtase_dom"/>
</dbReference>
<dbReference type="PANTHER" id="PTHR43364:SF6">
    <property type="entry name" value="OXIDOREDUCTASE-RELATED"/>
    <property type="match status" value="1"/>
</dbReference>
<dbReference type="PROSITE" id="PS00062">
    <property type="entry name" value="ALDOKETO_REDUCTASE_2"/>
    <property type="match status" value="1"/>
</dbReference>
<dbReference type="Proteomes" id="UP001556118">
    <property type="component" value="Unassembled WGS sequence"/>
</dbReference>
<dbReference type="InterPro" id="IPR020471">
    <property type="entry name" value="AKR"/>
</dbReference>
<dbReference type="InterPro" id="IPR036812">
    <property type="entry name" value="NAD(P)_OxRdtase_dom_sf"/>
</dbReference>